<evidence type="ECO:0000259" key="4">
    <source>
        <dbReference type="SMART" id="SM00363"/>
    </source>
</evidence>
<evidence type="ECO:0000256" key="1">
    <source>
        <dbReference type="ARBA" id="ARBA00022884"/>
    </source>
</evidence>
<dbReference type="Gene3D" id="3.40.50.150">
    <property type="entry name" value="Vaccinia Virus protein VP39"/>
    <property type="match status" value="1"/>
</dbReference>
<organism evidence="5 6">
    <name type="scientific">Kocuria rhizophila</name>
    <dbReference type="NCBI Taxonomy" id="72000"/>
    <lineage>
        <taxon>Bacteria</taxon>
        <taxon>Bacillati</taxon>
        <taxon>Actinomycetota</taxon>
        <taxon>Actinomycetes</taxon>
        <taxon>Micrococcales</taxon>
        <taxon>Micrococcaceae</taxon>
        <taxon>Kocuria</taxon>
    </lineage>
</organism>
<dbReference type="AlphaFoldDB" id="A0AAX2SFG0"/>
<dbReference type="NCBIfam" id="TIGR00478">
    <property type="entry name" value="tly"/>
    <property type="match status" value="1"/>
</dbReference>
<dbReference type="PANTHER" id="PTHR32319">
    <property type="entry name" value="BACTERIAL HEMOLYSIN-LIKE PROTEIN"/>
    <property type="match status" value="1"/>
</dbReference>
<comment type="caution">
    <text evidence="5">The sequence shown here is derived from an EMBL/GenBank/DDBJ whole genome shotgun (WGS) entry which is preliminary data.</text>
</comment>
<dbReference type="InterPro" id="IPR036986">
    <property type="entry name" value="S4_RNA-bd_sf"/>
</dbReference>
<dbReference type="GO" id="GO:0032259">
    <property type="term" value="P:methylation"/>
    <property type="evidence" value="ECO:0007669"/>
    <property type="project" value="UniProtKB-KW"/>
</dbReference>
<keyword evidence="1 3" id="KW-0694">RNA-binding</keyword>
<dbReference type="InterPro" id="IPR047048">
    <property type="entry name" value="TlyA"/>
</dbReference>
<dbReference type="SMART" id="SM00363">
    <property type="entry name" value="S4"/>
    <property type="match status" value="1"/>
</dbReference>
<keyword evidence="5" id="KW-0489">Methyltransferase</keyword>
<dbReference type="CDD" id="cd02440">
    <property type="entry name" value="AdoMet_MTases"/>
    <property type="match status" value="1"/>
</dbReference>
<dbReference type="PROSITE" id="PS50889">
    <property type="entry name" value="S4"/>
    <property type="match status" value="1"/>
</dbReference>
<dbReference type="SUPFAM" id="SSF53335">
    <property type="entry name" value="S-adenosyl-L-methionine-dependent methyltransferases"/>
    <property type="match status" value="1"/>
</dbReference>
<dbReference type="Proteomes" id="UP000298017">
    <property type="component" value="Unassembled WGS sequence"/>
</dbReference>
<protein>
    <submittedName>
        <fullName evidence="5">TlyA family RNA methyltransferase</fullName>
    </submittedName>
</protein>
<evidence type="ECO:0000256" key="2">
    <source>
        <dbReference type="ARBA" id="ARBA00029460"/>
    </source>
</evidence>
<evidence type="ECO:0000313" key="5">
    <source>
        <dbReference type="EMBL" id="TFI02074.1"/>
    </source>
</evidence>
<keyword evidence="5" id="KW-0808">Transferase</keyword>
<dbReference type="InterPro" id="IPR029063">
    <property type="entry name" value="SAM-dependent_MTases_sf"/>
</dbReference>
<gene>
    <name evidence="5" type="ORF">E4P33_05920</name>
</gene>
<dbReference type="Gene3D" id="3.10.290.10">
    <property type="entry name" value="RNA-binding S4 domain"/>
    <property type="match status" value="1"/>
</dbReference>
<dbReference type="InterPro" id="IPR002877">
    <property type="entry name" value="RNA_MeTrfase_FtsJ_dom"/>
</dbReference>
<feature type="domain" description="RNA-binding S4" evidence="4">
    <location>
        <begin position="3"/>
        <end position="69"/>
    </location>
</feature>
<evidence type="ECO:0000256" key="3">
    <source>
        <dbReference type="PROSITE-ProRule" id="PRU00182"/>
    </source>
</evidence>
<dbReference type="SUPFAM" id="SSF55174">
    <property type="entry name" value="Alpha-L RNA-binding motif"/>
    <property type="match status" value="1"/>
</dbReference>
<dbReference type="PIRSF" id="PIRSF005578">
    <property type="entry name" value="TlyA"/>
    <property type="match status" value="1"/>
</dbReference>
<dbReference type="CDD" id="cd00165">
    <property type="entry name" value="S4"/>
    <property type="match status" value="1"/>
</dbReference>
<name>A0AAX2SFG0_KOCRH</name>
<keyword evidence="6" id="KW-1185">Reference proteome</keyword>
<dbReference type="GO" id="GO:0003723">
    <property type="term" value="F:RNA binding"/>
    <property type="evidence" value="ECO:0007669"/>
    <property type="project" value="UniProtKB-KW"/>
</dbReference>
<accession>A0AAX2SFG0</accession>
<reference evidence="5 6" key="1">
    <citation type="submission" date="2019-03" db="EMBL/GenBank/DDBJ databases">
        <title>Genome Sequencing and Assembly of Various Microbes Isolated from Alder Root Nodule.</title>
        <authorList>
            <person name="Swanson E."/>
            <person name="Sevigny J.L."/>
            <person name="Pesce C."/>
            <person name="Davis I."/>
            <person name="Kleiner V."/>
            <person name="Tisa L."/>
        </authorList>
    </citation>
    <scope>NUCLEOTIDE SEQUENCE [LARGE SCALE GENOMIC DNA]</scope>
    <source>
        <strain evidence="5 6">4R-31</strain>
    </source>
</reference>
<dbReference type="EMBL" id="SPNK01000004">
    <property type="protein sequence ID" value="TFI02074.1"/>
    <property type="molecule type" value="Genomic_DNA"/>
</dbReference>
<dbReference type="Pfam" id="PF01479">
    <property type="entry name" value="S4"/>
    <property type="match status" value="1"/>
</dbReference>
<dbReference type="GO" id="GO:0008168">
    <property type="term" value="F:methyltransferase activity"/>
    <property type="evidence" value="ECO:0007669"/>
    <property type="project" value="UniProtKB-KW"/>
</dbReference>
<dbReference type="InterPro" id="IPR004538">
    <property type="entry name" value="Hemolysin_A/TlyA"/>
</dbReference>
<dbReference type="RefSeq" id="WP_070636569.1">
    <property type="nucleotide sequence ID" value="NZ_CABMOG010000015.1"/>
</dbReference>
<sequence length="255" mass="26913">MTPRLDRVLTERGLARSRTTAASWIKDGRVAVNGVVVTKPATPVGEQDVVEVAASAEEEYVSRAGHKLAGALGCFPDVDPAGRRCLDAGASTGGFTDVLLRRGAREVVAVDVGHDQLVPELRADPRVLVHEGLNVRYLEPEQIGGPAQLTVCDLSFISLTLVVGALARATEPGGDLLLMVKPQFEVGVHNLSRTGVVTSEQAREDAVRRVTDRAGDVGLDVLATAPSPLPGQDGNVEFFVRCRRPRTAGGVGVLA</sequence>
<comment type="similarity">
    <text evidence="2">Belongs to the TlyA family.</text>
</comment>
<evidence type="ECO:0000313" key="6">
    <source>
        <dbReference type="Proteomes" id="UP000298017"/>
    </source>
</evidence>
<dbReference type="InterPro" id="IPR002942">
    <property type="entry name" value="S4_RNA-bd"/>
</dbReference>
<dbReference type="PANTHER" id="PTHR32319:SF0">
    <property type="entry name" value="BACTERIAL HEMOLYSIN-LIKE PROTEIN"/>
    <property type="match status" value="1"/>
</dbReference>
<dbReference type="Pfam" id="PF01728">
    <property type="entry name" value="FtsJ"/>
    <property type="match status" value="1"/>
</dbReference>
<proteinExistence type="inferred from homology"/>